<feature type="domain" description="PTS EIIA type-4" evidence="2">
    <location>
        <begin position="1"/>
        <end position="81"/>
    </location>
</feature>
<sequence>MQKNVNQYIEYTDIKNGLVILVDMGSLKEIYSKFTKYMKGPVAIINNVSTQMAIFVGNMLERGMYLEQIVEKIKGSNHTEYNIIYPEDHKEKAILTCCFTGMGTAIQLQKLLENSIPSEMEIKVIPYDYQQLEEFSFSDTLFKLFDVLAIVGTANPGVKEIEYISIEDLISGHGEEKIRKVFQKRIKQPGD</sequence>
<keyword evidence="4" id="KW-1185">Reference proteome</keyword>
<dbReference type="PROSITE" id="PS51096">
    <property type="entry name" value="PTS_EIIA_TYPE_4"/>
    <property type="match status" value="1"/>
</dbReference>
<evidence type="ECO:0000259" key="2">
    <source>
        <dbReference type="PROSITE" id="PS51096"/>
    </source>
</evidence>
<evidence type="ECO:0000256" key="1">
    <source>
        <dbReference type="ARBA" id="ARBA00022679"/>
    </source>
</evidence>
<dbReference type="Proteomes" id="UP001281447">
    <property type="component" value="Unassembled WGS sequence"/>
</dbReference>
<gene>
    <name evidence="3" type="ORF">RWE15_03820</name>
</gene>
<proteinExistence type="predicted"/>
<dbReference type="InterPro" id="IPR004701">
    <property type="entry name" value="PTS_EIIA_man-typ"/>
</dbReference>
<dbReference type="SUPFAM" id="SSF52794">
    <property type="entry name" value="PTS system IIB component-like"/>
    <property type="match status" value="1"/>
</dbReference>
<dbReference type="InterPro" id="IPR036095">
    <property type="entry name" value="PTS_EIIB-like_sf"/>
</dbReference>
<accession>A0ABU5C353</accession>
<organism evidence="3 4">
    <name type="scientific">Tigheibacillus halophilus</name>
    <dbReference type="NCBI Taxonomy" id="361280"/>
    <lineage>
        <taxon>Bacteria</taxon>
        <taxon>Bacillati</taxon>
        <taxon>Bacillota</taxon>
        <taxon>Bacilli</taxon>
        <taxon>Bacillales</taxon>
        <taxon>Bacillaceae</taxon>
        <taxon>Tigheibacillus</taxon>
    </lineage>
</organism>
<evidence type="ECO:0000313" key="3">
    <source>
        <dbReference type="EMBL" id="MDY0393728.1"/>
    </source>
</evidence>
<dbReference type="Gene3D" id="3.40.50.510">
    <property type="entry name" value="Phosphotransferase system, mannose-type IIA component"/>
    <property type="match status" value="1"/>
</dbReference>
<keyword evidence="1" id="KW-0808">Transferase</keyword>
<dbReference type="InterPro" id="IPR036662">
    <property type="entry name" value="PTS_EIIA_man-typ_sf"/>
</dbReference>
<dbReference type="EMBL" id="JAWDIP010000003">
    <property type="protein sequence ID" value="MDY0393728.1"/>
    <property type="molecule type" value="Genomic_DNA"/>
</dbReference>
<evidence type="ECO:0000313" key="4">
    <source>
        <dbReference type="Proteomes" id="UP001281447"/>
    </source>
</evidence>
<name>A0ABU5C353_9BACI</name>
<comment type="caution">
    <text evidence="3">The sequence shown here is derived from an EMBL/GenBank/DDBJ whole genome shotgun (WGS) entry which is preliminary data.</text>
</comment>
<dbReference type="SUPFAM" id="SSF53062">
    <property type="entry name" value="PTS system fructose IIA component-like"/>
    <property type="match status" value="1"/>
</dbReference>
<protein>
    <recommendedName>
        <fullName evidence="2">PTS EIIA type-4 domain-containing protein</fullName>
    </recommendedName>
</protein>
<reference evidence="3 4" key="1">
    <citation type="submission" date="2023-10" db="EMBL/GenBank/DDBJ databases">
        <title>Virgibacillus halophilus 5B73C genome.</title>
        <authorList>
            <person name="Miliotis G."/>
            <person name="Sengupta P."/>
            <person name="Hameed A."/>
            <person name="Chuvochina M."/>
            <person name="Mcdonagh F."/>
            <person name="Simpson A.C."/>
            <person name="Singh N.K."/>
            <person name="Rekha P.D."/>
            <person name="Raman K."/>
            <person name="Hugenholtz P."/>
            <person name="Venkateswaran K."/>
        </authorList>
    </citation>
    <scope>NUCLEOTIDE SEQUENCE [LARGE SCALE GENOMIC DNA]</scope>
    <source>
        <strain evidence="3 4">5B73C</strain>
    </source>
</reference>